<name>A0AAX4JTF3_9TREE</name>
<dbReference type="RefSeq" id="XP_066075367.1">
    <property type="nucleotide sequence ID" value="XM_066219270.1"/>
</dbReference>
<dbReference type="InterPro" id="IPR005197">
    <property type="entry name" value="Glyco_hydro_71"/>
</dbReference>
<dbReference type="Pfam" id="PF03659">
    <property type="entry name" value="Glyco_hydro_71"/>
    <property type="match status" value="1"/>
</dbReference>
<dbReference type="GO" id="GO:0051118">
    <property type="term" value="F:glucan endo-1,3-alpha-glucosidase activity"/>
    <property type="evidence" value="ECO:0007669"/>
    <property type="project" value="InterPro"/>
</dbReference>
<organism evidence="2 3">
    <name type="scientific">Kwoniella dendrophila CBS 6074</name>
    <dbReference type="NCBI Taxonomy" id="1295534"/>
    <lineage>
        <taxon>Eukaryota</taxon>
        <taxon>Fungi</taxon>
        <taxon>Dikarya</taxon>
        <taxon>Basidiomycota</taxon>
        <taxon>Agaricomycotina</taxon>
        <taxon>Tremellomycetes</taxon>
        <taxon>Tremellales</taxon>
        <taxon>Cryptococcaceae</taxon>
        <taxon>Kwoniella</taxon>
    </lineage>
</organism>
<evidence type="ECO:0000256" key="1">
    <source>
        <dbReference type="SAM" id="MobiDB-lite"/>
    </source>
</evidence>
<reference evidence="2 3" key="1">
    <citation type="submission" date="2024-01" db="EMBL/GenBank/DDBJ databases">
        <title>Comparative genomics of Cryptococcus and Kwoniella reveals pathogenesis evolution and contrasting modes of karyotype evolution via chromosome fusion or intercentromeric recombination.</title>
        <authorList>
            <person name="Coelho M.A."/>
            <person name="David-Palma M."/>
            <person name="Shea T."/>
            <person name="Bowers K."/>
            <person name="McGinley-Smith S."/>
            <person name="Mohammad A.W."/>
            <person name="Gnirke A."/>
            <person name="Yurkov A.M."/>
            <person name="Nowrousian M."/>
            <person name="Sun S."/>
            <person name="Cuomo C.A."/>
            <person name="Heitman J."/>
        </authorList>
    </citation>
    <scope>NUCLEOTIDE SEQUENCE [LARGE SCALE GENOMIC DNA]</scope>
    <source>
        <strain evidence="2 3">CBS 6074</strain>
    </source>
</reference>
<sequence length="462" mass="52971">MQWFSKSKGPKGGVGDVDRPGKGDGEIGRPRLAVAHFMLGNTYPFTEEDWIKTFDLAQDTGLDALALNLGPEEWQLNQASIAYRIVRSSEYKLKLFLSLDLMVLPKDPELLIDKVTKIIESGKKSQLKWDKDRIVLSTFGGHELGDKSWEKVIREVGRNLGEKVFFIPSFFLPPEEILEKNYVDGAFHWNGAWPMGNHTVNLDSDKPFLKHKKPYMASVSPLFFTHYGTEGEWAWNKNWIYRSDDLLLPTRFLQLLSLPPWESPEMLQIISWNDFGESHYIGPILGAQPGSEDWTNGMNHEGFKMMTKYFIKQWKDQVQRPPSTKNDNLESTLEADERGKMIVWYRTQSKNMLMAEDHVGKPDHSEWAQDLLNFFIILPGSKYSLDDKFTLHVQNGDVAHEPIIVNVGSSVNLIPIPFKIGKVYFEILKNNKEIIIQGKGKEIKDGGRWNYNMWSGVFDAIS</sequence>
<keyword evidence="3" id="KW-1185">Reference proteome</keyword>
<dbReference type="AlphaFoldDB" id="A0AAX4JTF3"/>
<dbReference type="Proteomes" id="UP001355207">
    <property type="component" value="Chromosome 4"/>
</dbReference>
<feature type="region of interest" description="Disordered" evidence="1">
    <location>
        <begin position="1"/>
        <end position="25"/>
    </location>
</feature>
<dbReference type="CDD" id="cd11577">
    <property type="entry name" value="GH71"/>
    <property type="match status" value="1"/>
</dbReference>
<protein>
    <submittedName>
        <fullName evidence="2">Uncharacterized protein</fullName>
    </submittedName>
</protein>
<evidence type="ECO:0000313" key="3">
    <source>
        <dbReference type="Proteomes" id="UP001355207"/>
    </source>
</evidence>
<dbReference type="Gene3D" id="3.20.20.80">
    <property type="entry name" value="Glycosidases"/>
    <property type="match status" value="1"/>
</dbReference>
<dbReference type="GeneID" id="91094187"/>
<evidence type="ECO:0000313" key="2">
    <source>
        <dbReference type="EMBL" id="WWC88604.1"/>
    </source>
</evidence>
<accession>A0AAX4JTF3</accession>
<dbReference type="EMBL" id="CP144101">
    <property type="protein sequence ID" value="WWC88604.1"/>
    <property type="molecule type" value="Genomic_DNA"/>
</dbReference>
<gene>
    <name evidence="2" type="ORF">L201_003517</name>
</gene>
<proteinExistence type="predicted"/>
<feature type="compositionally biased region" description="Basic and acidic residues" evidence="1">
    <location>
        <begin position="16"/>
        <end position="25"/>
    </location>
</feature>